<feature type="region of interest" description="Disordered" evidence="1">
    <location>
        <begin position="428"/>
        <end position="544"/>
    </location>
</feature>
<feature type="compositionally biased region" description="Basic and acidic residues" evidence="1">
    <location>
        <begin position="514"/>
        <end position="540"/>
    </location>
</feature>
<keyword evidence="3" id="KW-1185">Reference proteome</keyword>
<accession>A0A4D9DBF4</accession>
<evidence type="ECO:0000313" key="3">
    <source>
        <dbReference type="Proteomes" id="UP000355283"/>
    </source>
</evidence>
<feature type="compositionally biased region" description="Polar residues" evidence="1">
    <location>
        <begin position="33"/>
        <end position="44"/>
    </location>
</feature>
<organism evidence="2 3">
    <name type="scientific">Nannochloropsis salina CCMP1776</name>
    <dbReference type="NCBI Taxonomy" id="1027361"/>
    <lineage>
        <taxon>Eukaryota</taxon>
        <taxon>Sar</taxon>
        <taxon>Stramenopiles</taxon>
        <taxon>Ochrophyta</taxon>
        <taxon>Eustigmatophyceae</taxon>
        <taxon>Eustigmatales</taxon>
        <taxon>Monodopsidaceae</taxon>
        <taxon>Microchloropsis</taxon>
        <taxon>Microchloropsis salina</taxon>
    </lineage>
</organism>
<reference evidence="2 3" key="1">
    <citation type="submission" date="2019-01" db="EMBL/GenBank/DDBJ databases">
        <title>Nuclear Genome Assembly of the Microalgal Biofuel strain Nannochloropsis salina CCMP1776.</title>
        <authorList>
            <person name="Hovde B."/>
        </authorList>
    </citation>
    <scope>NUCLEOTIDE SEQUENCE [LARGE SCALE GENOMIC DNA]</scope>
    <source>
        <strain evidence="2 3">CCMP1776</strain>
    </source>
</reference>
<comment type="caution">
    <text evidence="2">The sequence shown here is derived from an EMBL/GenBank/DDBJ whole genome shotgun (WGS) entry which is preliminary data.</text>
</comment>
<feature type="region of interest" description="Disordered" evidence="1">
    <location>
        <begin position="773"/>
        <end position="813"/>
    </location>
</feature>
<dbReference type="EMBL" id="SDOX01000001">
    <property type="protein sequence ID" value="TFJ88676.1"/>
    <property type="molecule type" value="Genomic_DNA"/>
</dbReference>
<protein>
    <submittedName>
        <fullName evidence="2">Uncharacterized protein</fullName>
    </submittedName>
</protein>
<dbReference type="AlphaFoldDB" id="A0A4D9DBF4"/>
<feature type="region of interest" description="Disordered" evidence="1">
    <location>
        <begin position="835"/>
        <end position="856"/>
    </location>
</feature>
<feature type="region of interest" description="Disordered" evidence="1">
    <location>
        <begin position="144"/>
        <end position="181"/>
    </location>
</feature>
<evidence type="ECO:0000256" key="1">
    <source>
        <dbReference type="SAM" id="MobiDB-lite"/>
    </source>
</evidence>
<feature type="region of interest" description="Disordered" evidence="1">
    <location>
        <begin position="29"/>
        <end position="54"/>
    </location>
</feature>
<feature type="compositionally biased region" description="Acidic residues" evidence="1">
    <location>
        <begin position="215"/>
        <end position="228"/>
    </location>
</feature>
<proteinExistence type="predicted"/>
<feature type="compositionally biased region" description="Basic and acidic residues" evidence="1">
    <location>
        <begin position="845"/>
        <end position="856"/>
    </location>
</feature>
<dbReference type="Proteomes" id="UP000355283">
    <property type="component" value="Unassembled WGS sequence"/>
</dbReference>
<evidence type="ECO:0000313" key="2">
    <source>
        <dbReference type="EMBL" id="TFJ88676.1"/>
    </source>
</evidence>
<dbReference type="OrthoDB" id="10372019at2759"/>
<gene>
    <name evidence="2" type="ORF">NSK_000245</name>
</gene>
<feature type="compositionally biased region" description="Basic and acidic residues" evidence="1">
    <location>
        <begin position="440"/>
        <end position="452"/>
    </location>
</feature>
<feature type="region of interest" description="Disordered" evidence="1">
    <location>
        <begin position="95"/>
        <end position="116"/>
    </location>
</feature>
<feature type="region of interest" description="Disordered" evidence="1">
    <location>
        <begin position="562"/>
        <end position="585"/>
    </location>
</feature>
<feature type="compositionally biased region" description="Gly residues" evidence="1">
    <location>
        <begin position="779"/>
        <end position="792"/>
    </location>
</feature>
<feature type="region of interest" description="Disordered" evidence="1">
    <location>
        <begin position="194"/>
        <end position="228"/>
    </location>
</feature>
<sequence>MEETTIYQHTGGCQPEDVLATAVVAGDLEDTSPTESNHSTTQTDTKQRTHAPHTHKYRHLSFFPHSQSLECISQTESTMGKVGVRSNLTSTEVECSRPYSSHHPPETSTSTQRPYKSCSLSNGSAITPESLTLAYLELLRRASHSSESEASTPPCDSEDLDVPVPADESRRHMGANGSPKKSLLMKALWTAATGMGSTTSAPPPGASTPEKADASTDDEADEDEEEEEARIIPACVEEGPVFDEKRGSYLALLSTSLWRTQQALAGSRLVRRCYPGKWAEEPHLHWVWERRKRGVVESMGLLGETSKEDQDTGAVGRGGEEAWAQSPWREAKGLAGASIPILSRVQAWSRELAGTAGMRGREGRSVRKVLVVLFLLLGMGLWARQGPMPLRAWATVVPKEEGWEGGAGSGARGWSREGKNAPEVVAWTMPSSEEPGVPPGDRDGRTQAHDEFGVGESGEEGEEKKSSGSGESEVLVQGKSGQVDEGESLVEIESLASGTADERAGAKAAAPSRTDGKVKSEGRGHGHAKDGTRDGGRGEEVCVSEGNPIPALLEFAPALPADTSASASHGSAPSSSSPLPASVLHPTLPDEAKQVVRAVPPSRGQSPRREGVGLSGAAGLAGWGAGRGELTRLYDRGFMAEDLSLMEVVAVFGLEYAHHLLHRHRDDLRAWGQGWCLPGHAWRGGSCKPNAVVRVALCVWDVARAKARQVHDLAFEWGAVAAQQVQLSLPAPPGPAQAEAAALAAGAWMRRWQKAVTASLVCTIKRSSTFLQGWRDGGHQGGGKQMKQGGSGKKMKKRRKRKTEGLETSTTRRKTHVTIFTTRLGAVRVRNVTSVSHGNGGAKYRFSDKEGGTTLD</sequence>
<name>A0A4D9DBF4_9STRA</name>
<feature type="compositionally biased region" description="Basic residues" evidence="1">
    <location>
        <begin position="793"/>
        <end position="802"/>
    </location>
</feature>